<reference evidence="2" key="1">
    <citation type="submission" date="2020-07" db="EMBL/GenBank/DDBJ databases">
        <authorList>
            <person name="Lin J."/>
        </authorList>
    </citation>
    <scope>NUCLEOTIDE SEQUENCE</scope>
</reference>
<feature type="compositionally biased region" description="Basic and acidic residues" evidence="1">
    <location>
        <begin position="126"/>
        <end position="138"/>
    </location>
</feature>
<dbReference type="AlphaFoldDB" id="A0A6V7PX68"/>
<gene>
    <name evidence="2" type="ORF">CB5_LOCUS18673</name>
</gene>
<feature type="region of interest" description="Disordered" evidence="1">
    <location>
        <begin position="207"/>
        <end position="292"/>
    </location>
</feature>
<feature type="compositionally biased region" description="Gly residues" evidence="1">
    <location>
        <begin position="86"/>
        <end position="107"/>
    </location>
</feature>
<feature type="compositionally biased region" description="Basic residues" evidence="1">
    <location>
        <begin position="218"/>
        <end position="250"/>
    </location>
</feature>
<name>A0A6V7PX68_ANACO</name>
<evidence type="ECO:0000313" key="2">
    <source>
        <dbReference type="EMBL" id="CAD1835462.1"/>
    </source>
</evidence>
<evidence type="ECO:0000256" key="1">
    <source>
        <dbReference type="SAM" id="MobiDB-lite"/>
    </source>
</evidence>
<protein>
    <submittedName>
        <fullName evidence="2">Uncharacterized protein</fullName>
    </submittedName>
</protein>
<proteinExistence type="predicted"/>
<feature type="compositionally biased region" description="Low complexity" evidence="1">
    <location>
        <begin position="35"/>
        <end position="49"/>
    </location>
</feature>
<accession>A0A6V7PX68</accession>
<feature type="region of interest" description="Disordered" evidence="1">
    <location>
        <begin position="119"/>
        <end position="138"/>
    </location>
</feature>
<dbReference type="EMBL" id="LR862153">
    <property type="protein sequence ID" value="CAD1835462.1"/>
    <property type="molecule type" value="Genomic_DNA"/>
</dbReference>
<feature type="region of interest" description="Disordered" evidence="1">
    <location>
        <begin position="1"/>
        <end position="108"/>
    </location>
</feature>
<organism evidence="2">
    <name type="scientific">Ananas comosus var. bracteatus</name>
    <name type="common">red pineapple</name>
    <dbReference type="NCBI Taxonomy" id="296719"/>
    <lineage>
        <taxon>Eukaryota</taxon>
        <taxon>Viridiplantae</taxon>
        <taxon>Streptophyta</taxon>
        <taxon>Embryophyta</taxon>
        <taxon>Tracheophyta</taxon>
        <taxon>Spermatophyta</taxon>
        <taxon>Magnoliopsida</taxon>
        <taxon>Liliopsida</taxon>
        <taxon>Poales</taxon>
        <taxon>Bromeliaceae</taxon>
        <taxon>Bromelioideae</taxon>
        <taxon>Ananas</taxon>
    </lineage>
</organism>
<feature type="compositionally biased region" description="Polar residues" evidence="1">
    <location>
        <begin position="1"/>
        <end position="10"/>
    </location>
</feature>
<sequence>MGPNPATSEENPPAAAGGRDSGRRRRLRARPPPQVLQAQQLLQLRSPAQYLRISKGGTGSVGVRERELPQGGEAAPLRNPSPENLPGGGGGRTGGDTSGGGEGGVAGELGVDGIVRRGAAPAAARSKGESLTEENERLRRENTKLAEELEQMKNLCNNILHLMSRYVSAEEFRMDAAAAAAAAAPRSEREGDGAIAKLFGVPIGIKRPRESDLSPRSSRSRTMRKRILKRRPRRRRRTRTRTRTRRRRRVAVIIGGGSASGARGRSGEPATKDANGSGFAELLFRPDPTRIK</sequence>